<dbReference type="AlphaFoldDB" id="A0A9Q1GGU9"/>
<dbReference type="Proteomes" id="UP001153076">
    <property type="component" value="Unassembled WGS sequence"/>
</dbReference>
<dbReference type="EMBL" id="JAKOGI010003635">
    <property type="protein sequence ID" value="KAJ8420266.1"/>
    <property type="molecule type" value="Genomic_DNA"/>
</dbReference>
<keyword evidence="2" id="KW-1185">Reference proteome</keyword>
<accession>A0A9Q1GGU9</accession>
<sequence length="187" mass="20893">MRPEEQRSHPSLMADIPQPAYFDLSSTMVAPTSTSSAMAEPSNLTSHNVIAQATSPISMPMLHCPSLPPPLPTLPELLAMELPQPRYPFYFNNYHQFYNSHPSLPLNQPPLSQDFILHQSRFCNSQYKHGMVCVLELKRVLTNIKKGDDQTMDAYLQKIKTITDNLATVNSPIASSDLVHYTLLGLG</sequence>
<dbReference type="PANTHER" id="PTHR47481:SF22">
    <property type="entry name" value="RETROTRANSPOSON GAG DOMAIN-CONTAINING PROTEIN"/>
    <property type="match status" value="1"/>
</dbReference>
<proteinExistence type="predicted"/>
<evidence type="ECO:0000313" key="1">
    <source>
        <dbReference type="EMBL" id="KAJ8420266.1"/>
    </source>
</evidence>
<organism evidence="1 2">
    <name type="scientific">Carnegiea gigantea</name>
    <dbReference type="NCBI Taxonomy" id="171969"/>
    <lineage>
        <taxon>Eukaryota</taxon>
        <taxon>Viridiplantae</taxon>
        <taxon>Streptophyta</taxon>
        <taxon>Embryophyta</taxon>
        <taxon>Tracheophyta</taxon>
        <taxon>Spermatophyta</taxon>
        <taxon>Magnoliopsida</taxon>
        <taxon>eudicotyledons</taxon>
        <taxon>Gunneridae</taxon>
        <taxon>Pentapetalae</taxon>
        <taxon>Caryophyllales</taxon>
        <taxon>Cactineae</taxon>
        <taxon>Cactaceae</taxon>
        <taxon>Cactoideae</taxon>
        <taxon>Echinocereeae</taxon>
        <taxon>Carnegiea</taxon>
    </lineage>
</organism>
<reference evidence="1" key="1">
    <citation type="submission" date="2022-04" db="EMBL/GenBank/DDBJ databases">
        <title>Carnegiea gigantea Genome sequencing and assembly v2.</title>
        <authorList>
            <person name="Copetti D."/>
            <person name="Sanderson M.J."/>
            <person name="Burquez A."/>
            <person name="Wojciechowski M.F."/>
        </authorList>
    </citation>
    <scope>NUCLEOTIDE SEQUENCE</scope>
    <source>
        <strain evidence="1">SGP5-SGP5p</strain>
        <tissue evidence="1">Aerial part</tissue>
    </source>
</reference>
<evidence type="ECO:0000313" key="2">
    <source>
        <dbReference type="Proteomes" id="UP001153076"/>
    </source>
</evidence>
<protein>
    <submittedName>
        <fullName evidence="1">Uncharacterized protein</fullName>
    </submittedName>
</protein>
<comment type="caution">
    <text evidence="1">The sequence shown here is derived from an EMBL/GenBank/DDBJ whole genome shotgun (WGS) entry which is preliminary data.</text>
</comment>
<gene>
    <name evidence="1" type="ORF">Cgig2_023853</name>
</gene>
<dbReference type="OrthoDB" id="913062at2759"/>
<name>A0A9Q1GGU9_9CARY</name>
<dbReference type="PANTHER" id="PTHR47481">
    <property type="match status" value="1"/>
</dbReference>